<evidence type="ECO:0000256" key="1">
    <source>
        <dbReference type="SAM" id="MobiDB-lite"/>
    </source>
</evidence>
<comment type="caution">
    <text evidence="2">The sequence shown here is derived from an EMBL/GenBank/DDBJ whole genome shotgun (WGS) entry which is preliminary data.</text>
</comment>
<sequence length="185" mass="20525">RGAKASKFVHQWLGPLRVVEPAGYDNFLVEREDVSGDPERFIAHVSFLVTYHTPVASLQRVAADIEEQQLHEDAAERRTNGEAAAAAPGTAAASASGTKRCERTVASPAVQWGPGELLVELCRRRRRNKAGHYVLEYELRPTRTGEQREQRGQAPDRSRWVSVKEYDGLFQSGRVVEDSGVEEGV</sequence>
<dbReference type="Proteomes" id="UP000429607">
    <property type="component" value="Unassembled WGS sequence"/>
</dbReference>
<evidence type="ECO:0000313" key="2">
    <source>
        <dbReference type="EMBL" id="KAE8951895.1"/>
    </source>
</evidence>
<feature type="compositionally biased region" description="Low complexity" evidence="1">
    <location>
        <begin position="81"/>
        <end position="96"/>
    </location>
</feature>
<evidence type="ECO:0000313" key="3">
    <source>
        <dbReference type="Proteomes" id="UP000429607"/>
    </source>
</evidence>
<dbReference type="EMBL" id="QXFV01012234">
    <property type="protein sequence ID" value="KAE8951895.1"/>
    <property type="molecule type" value="Genomic_DNA"/>
</dbReference>
<organism evidence="2 3">
    <name type="scientific">Phytophthora rubi</name>
    <dbReference type="NCBI Taxonomy" id="129364"/>
    <lineage>
        <taxon>Eukaryota</taxon>
        <taxon>Sar</taxon>
        <taxon>Stramenopiles</taxon>
        <taxon>Oomycota</taxon>
        <taxon>Peronosporomycetes</taxon>
        <taxon>Peronosporales</taxon>
        <taxon>Peronosporaceae</taxon>
        <taxon>Phytophthora</taxon>
    </lineage>
</organism>
<dbReference type="AlphaFoldDB" id="A0A6A3G0H5"/>
<feature type="region of interest" description="Disordered" evidence="1">
    <location>
        <begin position="72"/>
        <end position="99"/>
    </location>
</feature>
<feature type="non-terminal residue" evidence="2">
    <location>
        <position position="1"/>
    </location>
</feature>
<gene>
    <name evidence="2" type="ORF">PR001_g33530</name>
</gene>
<proteinExistence type="predicted"/>
<reference evidence="2 3" key="1">
    <citation type="submission" date="2018-09" db="EMBL/GenBank/DDBJ databases">
        <title>Genomic investigation of the strawberry pathogen Phytophthora fragariae indicates pathogenicity is determined by transcriptional variation in three key races.</title>
        <authorList>
            <person name="Adams T.M."/>
            <person name="Armitage A.D."/>
            <person name="Sobczyk M.K."/>
            <person name="Bates H.J."/>
            <person name="Dunwell J.M."/>
            <person name="Nellist C.F."/>
            <person name="Harrison R.J."/>
        </authorList>
    </citation>
    <scope>NUCLEOTIDE SEQUENCE [LARGE SCALE GENOMIC DNA]</scope>
    <source>
        <strain evidence="2 3">SCRP249</strain>
    </source>
</reference>
<name>A0A6A3G0H5_9STRA</name>
<accession>A0A6A3G0H5</accession>
<protein>
    <submittedName>
        <fullName evidence="2">Uncharacterized protein</fullName>
    </submittedName>
</protein>